<dbReference type="Proteomes" id="UP001216253">
    <property type="component" value="Unassembled WGS sequence"/>
</dbReference>
<dbReference type="EMBL" id="JARESE010000039">
    <property type="protein sequence ID" value="MDE8652446.1"/>
    <property type="molecule type" value="Genomic_DNA"/>
</dbReference>
<dbReference type="RefSeq" id="WP_275228530.1">
    <property type="nucleotide sequence ID" value="NZ_JARESE010000039.1"/>
</dbReference>
<sequence length="171" mass="19208">MDKFRIRWVDSMHTGDDFELILQALEVGRDEGPIILVPRRTARRLGTQAGADYQALVFENPDWLGAHLIEHRDQLDHEIWLGVCEDVPREKAQNARGALWHFAKLIDELAGRNRKLPRPAKAAESASLVYGAVKEPPTKCVEAFLEQSGDAFESLATEYKSFPASVLISRA</sequence>
<accession>A0ABT5WQW4</accession>
<evidence type="ECO:0000313" key="1">
    <source>
        <dbReference type="EMBL" id="MDE8652446.1"/>
    </source>
</evidence>
<protein>
    <submittedName>
        <fullName evidence="1">Uncharacterized protein</fullName>
    </submittedName>
</protein>
<reference evidence="1 2" key="1">
    <citation type="submission" date="2023-03" db="EMBL/GenBank/DDBJ databases">
        <title>NovoSphingobium album sp. nov. isolated from polycyclic aromatic hydrocarbons- and heavy-metal polluted soil.</title>
        <authorList>
            <person name="Liu Z."/>
            <person name="Wang K."/>
        </authorList>
    </citation>
    <scope>NUCLEOTIDE SEQUENCE [LARGE SCALE GENOMIC DNA]</scope>
    <source>
        <strain evidence="1 2">H3SJ31-1</strain>
    </source>
</reference>
<comment type="caution">
    <text evidence="1">The sequence shown here is derived from an EMBL/GenBank/DDBJ whole genome shotgun (WGS) entry which is preliminary data.</text>
</comment>
<proteinExistence type="predicted"/>
<name>A0ABT5WQW4_9SPHN</name>
<gene>
    <name evidence="1" type="ORF">PYV00_12105</name>
</gene>
<organism evidence="1 2">
    <name type="scientific">Novosphingobium album</name>
    <name type="common">ex Liu et al. 2023</name>
    <dbReference type="NCBI Taxonomy" id="3031130"/>
    <lineage>
        <taxon>Bacteria</taxon>
        <taxon>Pseudomonadati</taxon>
        <taxon>Pseudomonadota</taxon>
        <taxon>Alphaproteobacteria</taxon>
        <taxon>Sphingomonadales</taxon>
        <taxon>Sphingomonadaceae</taxon>
        <taxon>Novosphingobium</taxon>
    </lineage>
</organism>
<evidence type="ECO:0000313" key="2">
    <source>
        <dbReference type="Proteomes" id="UP001216253"/>
    </source>
</evidence>
<keyword evidence="2" id="KW-1185">Reference proteome</keyword>